<keyword evidence="3" id="KW-1185">Reference proteome</keyword>
<feature type="compositionally biased region" description="Basic and acidic residues" evidence="1">
    <location>
        <begin position="96"/>
        <end position="105"/>
    </location>
</feature>
<feature type="region of interest" description="Disordered" evidence="1">
    <location>
        <begin position="1"/>
        <end position="20"/>
    </location>
</feature>
<evidence type="ECO:0000256" key="1">
    <source>
        <dbReference type="SAM" id="MobiDB-lite"/>
    </source>
</evidence>
<feature type="compositionally biased region" description="Basic and acidic residues" evidence="1">
    <location>
        <begin position="134"/>
        <end position="145"/>
    </location>
</feature>
<comment type="caution">
    <text evidence="2">The sequence shown here is derived from an EMBL/GenBank/DDBJ whole genome shotgun (WGS) entry which is preliminary data.</text>
</comment>
<sequence length="145" mass="17095">MGKRYYRDPRLGPPKHGEKLNIGRMSKRTLESWAAHYDVLHLAEDLPVDQRAMKYQHLLLDIQRSRPGALVVGQKMTRVPMGQSQWPNKKYKEKMRKMSEAVKKEEDEDEDDKHMIRSGGWPSRSFPTKEEDEEKKFQIKEENDG</sequence>
<evidence type="ECO:0000313" key="3">
    <source>
        <dbReference type="Proteomes" id="UP001465976"/>
    </source>
</evidence>
<gene>
    <name evidence="2" type="ORF">V5O48_004331</name>
</gene>
<protein>
    <submittedName>
        <fullName evidence="2">Uncharacterized protein</fullName>
    </submittedName>
</protein>
<proteinExistence type="predicted"/>
<name>A0ABR3FQD2_9AGAR</name>
<evidence type="ECO:0000313" key="2">
    <source>
        <dbReference type="EMBL" id="KAL0577642.1"/>
    </source>
</evidence>
<dbReference type="Proteomes" id="UP001465976">
    <property type="component" value="Unassembled WGS sequence"/>
</dbReference>
<organism evidence="2 3">
    <name type="scientific">Marasmius crinis-equi</name>
    <dbReference type="NCBI Taxonomy" id="585013"/>
    <lineage>
        <taxon>Eukaryota</taxon>
        <taxon>Fungi</taxon>
        <taxon>Dikarya</taxon>
        <taxon>Basidiomycota</taxon>
        <taxon>Agaricomycotina</taxon>
        <taxon>Agaricomycetes</taxon>
        <taxon>Agaricomycetidae</taxon>
        <taxon>Agaricales</taxon>
        <taxon>Marasmiineae</taxon>
        <taxon>Marasmiaceae</taxon>
        <taxon>Marasmius</taxon>
    </lineage>
</organism>
<dbReference type="EMBL" id="JBAHYK010000144">
    <property type="protein sequence ID" value="KAL0577642.1"/>
    <property type="molecule type" value="Genomic_DNA"/>
</dbReference>
<accession>A0ABR3FQD2</accession>
<feature type="region of interest" description="Disordered" evidence="1">
    <location>
        <begin position="81"/>
        <end position="145"/>
    </location>
</feature>
<reference evidence="2 3" key="1">
    <citation type="submission" date="2024-02" db="EMBL/GenBank/DDBJ databases">
        <title>A draft genome for the cacao thread blight pathogen Marasmius crinis-equi.</title>
        <authorList>
            <person name="Cohen S.P."/>
            <person name="Baruah I.K."/>
            <person name="Amoako-Attah I."/>
            <person name="Bukari Y."/>
            <person name="Meinhardt L.W."/>
            <person name="Bailey B.A."/>
        </authorList>
    </citation>
    <scope>NUCLEOTIDE SEQUENCE [LARGE SCALE GENOMIC DNA]</scope>
    <source>
        <strain evidence="2 3">GH-76</strain>
    </source>
</reference>